<reference evidence="3 4" key="1">
    <citation type="journal article" date="2016" name="Nat. Commun.">
        <title>Ectomycorrhizal ecology is imprinted in the genome of the dominant symbiotic fungus Cenococcum geophilum.</title>
        <authorList>
            <consortium name="DOE Joint Genome Institute"/>
            <person name="Peter M."/>
            <person name="Kohler A."/>
            <person name="Ohm R.A."/>
            <person name="Kuo A."/>
            <person name="Krutzmann J."/>
            <person name="Morin E."/>
            <person name="Arend M."/>
            <person name="Barry K.W."/>
            <person name="Binder M."/>
            <person name="Choi C."/>
            <person name="Clum A."/>
            <person name="Copeland A."/>
            <person name="Grisel N."/>
            <person name="Haridas S."/>
            <person name="Kipfer T."/>
            <person name="LaButti K."/>
            <person name="Lindquist E."/>
            <person name="Lipzen A."/>
            <person name="Maire R."/>
            <person name="Meier B."/>
            <person name="Mihaltcheva S."/>
            <person name="Molinier V."/>
            <person name="Murat C."/>
            <person name="Poggeler S."/>
            <person name="Quandt C.A."/>
            <person name="Sperisen C."/>
            <person name="Tritt A."/>
            <person name="Tisserant E."/>
            <person name="Crous P.W."/>
            <person name="Henrissat B."/>
            <person name="Nehls U."/>
            <person name="Egli S."/>
            <person name="Spatafora J.W."/>
            <person name="Grigoriev I.V."/>
            <person name="Martin F.M."/>
        </authorList>
    </citation>
    <scope>NUCLEOTIDE SEQUENCE [LARGE SCALE GENOMIC DNA]</scope>
    <source>
        <strain evidence="3 4">CBS 459.81</strain>
    </source>
</reference>
<dbReference type="OrthoDB" id="3944408at2759"/>
<dbReference type="Proteomes" id="UP000250266">
    <property type="component" value="Unassembled WGS sequence"/>
</dbReference>
<accession>A0A8E2JFK3</accession>
<organism evidence="3 4">
    <name type="scientific">Lepidopterella palustris CBS 459.81</name>
    <dbReference type="NCBI Taxonomy" id="1314670"/>
    <lineage>
        <taxon>Eukaryota</taxon>
        <taxon>Fungi</taxon>
        <taxon>Dikarya</taxon>
        <taxon>Ascomycota</taxon>
        <taxon>Pezizomycotina</taxon>
        <taxon>Dothideomycetes</taxon>
        <taxon>Pleosporomycetidae</taxon>
        <taxon>Mytilinidiales</taxon>
        <taxon>Argynnaceae</taxon>
        <taxon>Lepidopterella</taxon>
    </lineage>
</organism>
<evidence type="ECO:0000259" key="2">
    <source>
        <dbReference type="Pfam" id="PF22980"/>
    </source>
</evidence>
<dbReference type="AlphaFoldDB" id="A0A8E2JFK3"/>
<evidence type="ECO:0000313" key="3">
    <source>
        <dbReference type="EMBL" id="OCK80810.1"/>
    </source>
</evidence>
<name>A0A8E2JFK3_9PEZI</name>
<proteinExistence type="predicted"/>
<gene>
    <name evidence="3" type="ORF">K432DRAFT_392714</name>
</gene>
<feature type="compositionally biased region" description="Basic residues" evidence="1">
    <location>
        <begin position="70"/>
        <end position="81"/>
    </location>
</feature>
<dbReference type="EMBL" id="KV744944">
    <property type="protein sequence ID" value="OCK80810.1"/>
    <property type="molecule type" value="Genomic_DNA"/>
</dbReference>
<sequence>MPTDKEMILFCFSMLKQLDLKHLNWKLIAEENSITNAQAAGMRYHRFQKQMDKSLDAAASKDRHATNTKASKRKRDARSKKKIDDQMGYSADVSDDSELELRRAPKILMHPKLDPDKSKEVKPTGLKWEEDGYKKYLRQTNNTLVKVEIREESDSECIRGEIKDLCRRSLSPTCEKVKNDPVEQPFEVEMMGVSLEEMGIFE</sequence>
<feature type="domain" description="Myb-like DNA-binding" evidence="2">
    <location>
        <begin position="5"/>
        <end position="52"/>
    </location>
</feature>
<feature type="region of interest" description="Disordered" evidence="1">
    <location>
        <begin position="54"/>
        <end position="89"/>
    </location>
</feature>
<protein>
    <recommendedName>
        <fullName evidence="2">Myb-like DNA-binding domain-containing protein</fullName>
    </recommendedName>
</protein>
<feature type="compositionally biased region" description="Basic and acidic residues" evidence="1">
    <location>
        <begin position="54"/>
        <end position="65"/>
    </location>
</feature>
<dbReference type="InterPro" id="IPR054505">
    <property type="entry name" value="Myb_DNA-bind_8"/>
</dbReference>
<evidence type="ECO:0000256" key="1">
    <source>
        <dbReference type="SAM" id="MobiDB-lite"/>
    </source>
</evidence>
<evidence type="ECO:0000313" key="4">
    <source>
        <dbReference type="Proteomes" id="UP000250266"/>
    </source>
</evidence>
<keyword evidence="4" id="KW-1185">Reference proteome</keyword>
<dbReference type="Pfam" id="PF22980">
    <property type="entry name" value="Myb_DNA-bind_8"/>
    <property type="match status" value="1"/>
</dbReference>